<reference evidence="2 3" key="1">
    <citation type="submission" date="2023-02" db="EMBL/GenBank/DDBJ databases">
        <title>LHISI_Scaffold_Assembly.</title>
        <authorList>
            <person name="Stuart O.P."/>
            <person name="Cleave R."/>
            <person name="Magrath M.J.L."/>
            <person name="Mikheyev A.S."/>
        </authorList>
    </citation>
    <scope>NUCLEOTIDE SEQUENCE [LARGE SCALE GENOMIC DNA]</scope>
    <source>
        <strain evidence="2">Daus_M_001</strain>
        <tissue evidence="2">Leg muscle</tissue>
    </source>
</reference>
<protein>
    <submittedName>
        <fullName evidence="2">Uncharacterized protein</fullName>
    </submittedName>
</protein>
<sequence length="626" mass="69543">MPNQQAHLKPKRGKYGSLNRSGRIGQAATKSPLLGRPGMSIQDGEEDRISHERNPVEQGRIQGQKRRKCRALTFSPEYSLGAGVSHVSSRENLPDLRVRCPSAAVCSAATSVQLEKRSQQRNALLEEAGLLRENPSVIGTVRQVPYSDVGMPIHYHHSSYYSKVGTPVSPALAFHFCSISTLTLTGTPKAFVPSLGRSRTVVRHKYNQRSIESIEICKILSQRLFPVFGSPVYMVRQCHSRGFPNGIPYRLNVGLYQLSFAFNNVVSSVTMKVPAELFFGRILFHSLIHTWGLPDFYWDVIGKKDLDEIWEERKPWVAGRSTKEEKKCGVFVQRDVPAVDAAGRVGGFAPSLADPPPLLHLLVQFPTQSQEPPSHPCRRAGATFFLFLLSLSFLQCHLEPDAVLPAVILLLLHQVAASTRLLQLARGRRRRDHALIPVTVLLQHVEDVLRIWVHQVRPRLPQRVHNVVDEAHLQMRNTSTHTHLSSSSTPEPATFFVSTMVLRSASRLMCLDMSVDNTISMTILRSVCRCFLPRFTKMSQPSFCSSLNATARWWFSNTLSSLYMSASSEPATNTGWSTSWIVAAKSAAMTSSGVKTDSSAGVLSNTLVDCVTSAACKLLWNGFSFT</sequence>
<comment type="caution">
    <text evidence="2">The sequence shown here is derived from an EMBL/GenBank/DDBJ whole genome shotgun (WGS) entry which is preliminary data.</text>
</comment>
<accession>A0ABQ9H7F7</accession>
<evidence type="ECO:0000313" key="3">
    <source>
        <dbReference type="Proteomes" id="UP001159363"/>
    </source>
</evidence>
<keyword evidence="3" id="KW-1185">Reference proteome</keyword>
<evidence type="ECO:0000313" key="2">
    <source>
        <dbReference type="EMBL" id="KAJ8880199.1"/>
    </source>
</evidence>
<name>A0ABQ9H7F7_9NEOP</name>
<proteinExistence type="predicted"/>
<organism evidence="2 3">
    <name type="scientific">Dryococelus australis</name>
    <dbReference type="NCBI Taxonomy" id="614101"/>
    <lineage>
        <taxon>Eukaryota</taxon>
        <taxon>Metazoa</taxon>
        <taxon>Ecdysozoa</taxon>
        <taxon>Arthropoda</taxon>
        <taxon>Hexapoda</taxon>
        <taxon>Insecta</taxon>
        <taxon>Pterygota</taxon>
        <taxon>Neoptera</taxon>
        <taxon>Polyneoptera</taxon>
        <taxon>Phasmatodea</taxon>
        <taxon>Verophasmatodea</taxon>
        <taxon>Anareolatae</taxon>
        <taxon>Phasmatidae</taxon>
        <taxon>Eurycanthinae</taxon>
        <taxon>Dryococelus</taxon>
    </lineage>
</organism>
<evidence type="ECO:0000256" key="1">
    <source>
        <dbReference type="SAM" id="MobiDB-lite"/>
    </source>
</evidence>
<dbReference type="EMBL" id="JARBHB010000006">
    <property type="protein sequence ID" value="KAJ8880199.1"/>
    <property type="molecule type" value="Genomic_DNA"/>
</dbReference>
<dbReference type="Proteomes" id="UP001159363">
    <property type="component" value="Chromosome 5"/>
</dbReference>
<gene>
    <name evidence="2" type="ORF">PR048_016665</name>
</gene>
<feature type="region of interest" description="Disordered" evidence="1">
    <location>
        <begin position="1"/>
        <end position="64"/>
    </location>
</feature>